<evidence type="ECO:0000313" key="2">
    <source>
        <dbReference type="Proteomes" id="UP000241447"/>
    </source>
</evidence>
<dbReference type="AlphaFoldDB" id="A0A2R4M6B3"/>
<dbReference type="EMBL" id="CP028475">
    <property type="protein sequence ID" value="AVW92668.1"/>
    <property type="molecule type" value="Genomic_DNA"/>
</dbReference>
<reference evidence="1 2" key="1">
    <citation type="submission" date="2018-03" db="EMBL/GenBank/DDBJ databases">
        <title>The Complete Genome of Celeribacter baekdonensis strain LH4, a Thiosulfate-Oxidizing Alphaproteobacterium Isolated from Gulf of Mexico Continental Slope Sediments.</title>
        <authorList>
            <person name="Flood B.E."/>
            <person name="Bailey J.V."/>
            <person name="Leprich D."/>
        </authorList>
    </citation>
    <scope>NUCLEOTIDE SEQUENCE [LARGE SCALE GENOMIC DNA]</scope>
    <source>
        <strain evidence="1 2">LH4</strain>
    </source>
</reference>
<proteinExistence type="predicted"/>
<protein>
    <submittedName>
        <fullName evidence="1">Uncharacterized protein</fullName>
    </submittedName>
</protein>
<dbReference type="Proteomes" id="UP000241447">
    <property type="component" value="Chromosome"/>
</dbReference>
<evidence type="ECO:0000313" key="1">
    <source>
        <dbReference type="EMBL" id="AVW92668.1"/>
    </source>
</evidence>
<accession>A0A2R4M6B3</accession>
<sequence>MGQLGPFRGQSGAILHHFEPPYGAQAKTIQYAVFMLRRLFAPLVYCATLTERMEILANP</sequence>
<name>A0A2R4M6B3_9RHOB</name>
<gene>
    <name evidence="1" type="ORF">DA792_17500</name>
</gene>
<dbReference type="KEGG" id="cbak:DA792_17500"/>
<organism evidence="1 2">
    <name type="scientific">Celeribacter baekdonensis</name>
    <dbReference type="NCBI Taxonomy" id="875171"/>
    <lineage>
        <taxon>Bacteria</taxon>
        <taxon>Pseudomonadati</taxon>
        <taxon>Pseudomonadota</taxon>
        <taxon>Alphaproteobacteria</taxon>
        <taxon>Rhodobacterales</taxon>
        <taxon>Roseobacteraceae</taxon>
        <taxon>Celeribacter</taxon>
    </lineage>
</organism>